<name>A0ABS3YXS7_9BACT</name>
<dbReference type="PANTHER" id="PTHR41523">
    <property type="entry name" value="TWO-COMPONENT SYSTEM SENSOR PROTEIN"/>
    <property type="match status" value="1"/>
</dbReference>
<keyword evidence="3" id="KW-0597">Phosphoprotein</keyword>
<evidence type="ECO:0000256" key="2">
    <source>
        <dbReference type="ARBA" id="ARBA00012438"/>
    </source>
</evidence>
<organism evidence="11 12">
    <name type="scientific">Niastella soli</name>
    <dbReference type="NCBI Taxonomy" id="2821487"/>
    <lineage>
        <taxon>Bacteria</taxon>
        <taxon>Pseudomonadati</taxon>
        <taxon>Bacteroidota</taxon>
        <taxon>Chitinophagia</taxon>
        <taxon>Chitinophagales</taxon>
        <taxon>Chitinophagaceae</taxon>
        <taxon>Niastella</taxon>
    </lineage>
</organism>
<keyword evidence="5" id="KW-0547">Nucleotide-binding</keyword>
<reference evidence="11 12" key="1">
    <citation type="submission" date="2021-03" db="EMBL/GenBank/DDBJ databases">
        <title>Assistant Professor.</title>
        <authorList>
            <person name="Huq M.A."/>
        </authorList>
    </citation>
    <scope>NUCLEOTIDE SEQUENCE [LARGE SCALE GENOMIC DNA]</scope>
    <source>
        <strain evidence="11 12">MAH-29</strain>
    </source>
</reference>
<dbReference type="SMART" id="SM00387">
    <property type="entry name" value="HATPase_c"/>
    <property type="match status" value="1"/>
</dbReference>
<evidence type="ECO:0000256" key="1">
    <source>
        <dbReference type="ARBA" id="ARBA00000085"/>
    </source>
</evidence>
<dbReference type="SUPFAM" id="SSF48452">
    <property type="entry name" value="TPR-like"/>
    <property type="match status" value="1"/>
</dbReference>
<protein>
    <recommendedName>
        <fullName evidence="2">histidine kinase</fullName>
        <ecNumber evidence="2">2.7.13.3</ecNumber>
    </recommendedName>
</protein>
<accession>A0ABS3YXS7</accession>
<dbReference type="InterPro" id="IPR011990">
    <property type="entry name" value="TPR-like_helical_dom_sf"/>
</dbReference>
<evidence type="ECO:0000313" key="12">
    <source>
        <dbReference type="Proteomes" id="UP000677244"/>
    </source>
</evidence>
<evidence type="ECO:0000256" key="8">
    <source>
        <dbReference type="SAM" id="Coils"/>
    </source>
</evidence>
<dbReference type="EMBL" id="JAGHKO010000004">
    <property type="protein sequence ID" value="MBO9201956.1"/>
    <property type="molecule type" value="Genomic_DNA"/>
</dbReference>
<keyword evidence="4" id="KW-0808">Transferase</keyword>
<feature type="domain" description="Histidine kinase/HSP90-like ATPase" evidence="10">
    <location>
        <begin position="720"/>
        <end position="818"/>
    </location>
</feature>
<dbReference type="Gene3D" id="3.30.450.20">
    <property type="entry name" value="PAS domain"/>
    <property type="match status" value="1"/>
</dbReference>
<evidence type="ECO:0000256" key="6">
    <source>
        <dbReference type="ARBA" id="ARBA00022777"/>
    </source>
</evidence>
<keyword evidence="9" id="KW-0732">Signal</keyword>
<dbReference type="InterPro" id="IPR003594">
    <property type="entry name" value="HATPase_dom"/>
</dbReference>
<dbReference type="SUPFAM" id="SSF55874">
    <property type="entry name" value="ATPase domain of HSP90 chaperone/DNA topoisomerase II/histidine kinase"/>
    <property type="match status" value="1"/>
</dbReference>
<evidence type="ECO:0000256" key="7">
    <source>
        <dbReference type="ARBA" id="ARBA00022840"/>
    </source>
</evidence>
<dbReference type="EC" id="2.7.13.3" evidence="2"/>
<dbReference type="Proteomes" id="UP000677244">
    <property type="component" value="Unassembled WGS sequence"/>
</dbReference>
<evidence type="ECO:0000313" key="11">
    <source>
        <dbReference type="EMBL" id="MBO9201956.1"/>
    </source>
</evidence>
<evidence type="ECO:0000256" key="9">
    <source>
        <dbReference type="SAM" id="SignalP"/>
    </source>
</evidence>
<evidence type="ECO:0000256" key="3">
    <source>
        <dbReference type="ARBA" id="ARBA00022553"/>
    </source>
</evidence>
<dbReference type="Gene3D" id="3.30.565.10">
    <property type="entry name" value="Histidine kinase-like ATPase, C-terminal domain"/>
    <property type="match status" value="1"/>
</dbReference>
<feature type="signal peptide" evidence="9">
    <location>
        <begin position="1"/>
        <end position="20"/>
    </location>
</feature>
<keyword evidence="6 11" id="KW-0418">Kinase</keyword>
<feature type="coiled-coil region" evidence="8">
    <location>
        <begin position="539"/>
        <end position="568"/>
    </location>
</feature>
<evidence type="ECO:0000256" key="4">
    <source>
        <dbReference type="ARBA" id="ARBA00022679"/>
    </source>
</evidence>
<keyword evidence="12" id="KW-1185">Reference proteome</keyword>
<gene>
    <name evidence="11" type="ORF">J7I42_16850</name>
</gene>
<dbReference type="GO" id="GO:0016301">
    <property type="term" value="F:kinase activity"/>
    <property type="evidence" value="ECO:0007669"/>
    <property type="project" value="UniProtKB-KW"/>
</dbReference>
<dbReference type="Pfam" id="PF07568">
    <property type="entry name" value="HisKA_2"/>
    <property type="match status" value="1"/>
</dbReference>
<dbReference type="RefSeq" id="WP_209140012.1">
    <property type="nucleotide sequence ID" value="NZ_JAGHKO010000004.1"/>
</dbReference>
<comment type="caution">
    <text evidence="11">The sequence shown here is derived from an EMBL/GenBank/DDBJ whole genome shotgun (WGS) entry which is preliminary data.</text>
</comment>
<dbReference type="Pfam" id="PF02518">
    <property type="entry name" value="HATPase_c"/>
    <property type="match status" value="1"/>
</dbReference>
<dbReference type="Gene3D" id="1.25.40.10">
    <property type="entry name" value="Tetratricopeptide repeat domain"/>
    <property type="match status" value="2"/>
</dbReference>
<dbReference type="InterPro" id="IPR036890">
    <property type="entry name" value="HATPase_C_sf"/>
</dbReference>
<keyword evidence="7" id="KW-0067">ATP-binding</keyword>
<dbReference type="InterPro" id="IPR011495">
    <property type="entry name" value="Sig_transdc_His_kin_sub2_dim/P"/>
</dbReference>
<dbReference type="PANTHER" id="PTHR41523:SF8">
    <property type="entry name" value="ETHYLENE RESPONSE SENSOR PROTEIN"/>
    <property type="match status" value="1"/>
</dbReference>
<sequence>MSRILPFIVFSLLMAVEGQAQTSAQNGTPQYAYYPPSRDKQSWQRLNLLLSSTFINVVHEGQVDLDTSLLLASRSLGLSRFSMLAEGINDPGLFEQSGWIDRRDPGYGIRLLSKATGRKRLELLILLGAYYAFEPGGYQQKRDSVDYFLTRAIQESKLLKEERLGRQALCLQGKIYVQLNDSRGDSIFTHLINQCGEAGDKETEARALVYRSRYTPPMAATIQKKTEDSQRAADIYHSLGNTEGEINALTDAGYLITITGQLQSAKEVFLKALNLAESIHFPYTHYNFQTLSMITTFQGKFGEPLRYTLQMIKIAENCRDSIGWGYLYSNLALMLKSEGRIQESLDITQKAIKRFIIDRNPTVYNMLIDVNNKMAEEGRAKEALELTLEISKKVNPPATFSDQFVYHDAFANCYLHLNQLGLAEMHLRKMDSLETLAEKITGPLRRSEVNELTGLILMKRGQYLKARSYFEKHFTVPSMVTRNLPGDLNAYRSLLTIDSALGDNVRTIAHYKKYTALLDSSFKVTKIRQAEELQVMYQMQEKESQIALLTQQANIEKANSKQAALQKNVTIAGIIAVMVIAGLLYRQNRLKQRNNEVITRKNKQLQELLDVQAQLIKDKEWLLKEIHHRVKNNLQIVMSLLNSQSVYINNDAALTAIHDSERRVHAMALIHQKLYQSENISQIAMVEYIDELVSYVHDSFDIGNRVVFEQFIEPMNLDVSQAIPLGLIINEGIVNAIKYAFPNERKGIITINLHNDGPGYLLLEISDNGIGLPPGLNIKQLNSLGLDMIQGLTKQLNGKFYIENNNGLHIKVGFVALNRELVS</sequence>
<proteinExistence type="predicted"/>
<keyword evidence="8" id="KW-0175">Coiled coil</keyword>
<feature type="chain" id="PRO_5045756723" description="histidine kinase" evidence="9">
    <location>
        <begin position="21"/>
        <end position="823"/>
    </location>
</feature>
<evidence type="ECO:0000259" key="10">
    <source>
        <dbReference type="SMART" id="SM00387"/>
    </source>
</evidence>
<evidence type="ECO:0000256" key="5">
    <source>
        <dbReference type="ARBA" id="ARBA00022741"/>
    </source>
</evidence>
<comment type="catalytic activity">
    <reaction evidence="1">
        <text>ATP + protein L-histidine = ADP + protein N-phospho-L-histidine.</text>
        <dbReference type="EC" id="2.7.13.3"/>
    </reaction>
</comment>